<feature type="domain" description="Fatty acid desaturase" evidence="3">
    <location>
        <begin position="53"/>
        <end position="294"/>
    </location>
</feature>
<evidence type="ECO:0000313" key="4">
    <source>
        <dbReference type="EMBL" id="EIM73073.1"/>
    </source>
</evidence>
<keyword evidence="2" id="KW-0472">Membrane</keyword>
<dbReference type="AlphaFoldDB" id="I5BU21"/>
<feature type="transmembrane region" description="Helical" evidence="2">
    <location>
        <begin position="188"/>
        <end position="206"/>
    </location>
</feature>
<feature type="region of interest" description="Disordered" evidence="1">
    <location>
        <begin position="316"/>
        <end position="351"/>
    </location>
</feature>
<name>I5BU21_9HYPH</name>
<evidence type="ECO:0000256" key="2">
    <source>
        <dbReference type="SAM" id="Phobius"/>
    </source>
</evidence>
<dbReference type="PATRIC" id="fig|1189611.3.peg.3471"/>
<keyword evidence="2" id="KW-0812">Transmembrane</keyword>
<organism evidence="4 5">
    <name type="scientific">Nitratireductor aquibiodomus RA22</name>
    <dbReference type="NCBI Taxonomy" id="1189611"/>
    <lineage>
        <taxon>Bacteria</taxon>
        <taxon>Pseudomonadati</taxon>
        <taxon>Pseudomonadota</taxon>
        <taxon>Alphaproteobacteria</taxon>
        <taxon>Hyphomicrobiales</taxon>
        <taxon>Phyllobacteriaceae</taxon>
        <taxon>Nitratireductor</taxon>
    </lineage>
</organism>
<feature type="region of interest" description="Disordered" evidence="1">
    <location>
        <begin position="1"/>
        <end position="24"/>
    </location>
</feature>
<sequence length="351" mass="39535">MAADKGLGAVQNRNNDGYDDQTPGQTSCGGGMADACLIILCYGGWAAAGLLLWPNWPLTGLLLLTLMIALQSSLMHECLHGHPTRSSALNEALVFLPVGLVYPYRRFKALHLRHHADERLTDPFEDPESYYKALWQYEELPGWARRVLEINNTMIGRFLLGPLIMNIGFFAAEATLIRRNARGVRRAWLLHGAGLALVLPVIAYGFDMPLWLYILAPAWLGQSLISVRTFAEHQWSERPDGRTIIVERSPLALLFLNNNLHLVHHKVPTAPWYRLPALYRERRAEWLAMNDGYSYGSYWALLKEFAFRPKEPVPHPALRRAPEAPSGFRPRAHGRTVGGRGRPVPARPAKE</sequence>
<evidence type="ECO:0000256" key="1">
    <source>
        <dbReference type="SAM" id="MobiDB-lite"/>
    </source>
</evidence>
<evidence type="ECO:0000313" key="5">
    <source>
        <dbReference type="Proteomes" id="UP000004622"/>
    </source>
</evidence>
<dbReference type="Proteomes" id="UP000004622">
    <property type="component" value="Unassembled WGS sequence"/>
</dbReference>
<gene>
    <name evidence="4" type="ORF">A33O_17189</name>
</gene>
<dbReference type="STRING" id="204799.GCA_001696575_03339"/>
<dbReference type="Pfam" id="PF00487">
    <property type="entry name" value="FA_desaturase"/>
    <property type="match status" value="1"/>
</dbReference>
<protein>
    <submittedName>
        <fullName evidence="4">Fatty acid desaturase</fullName>
    </submittedName>
</protein>
<feature type="transmembrane region" description="Helical" evidence="2">
    <location>
        <begin position="155"/>
        <end position="176"/>
    </location>
</feature>
<dbReference type="EMBL" id="AJXZ01000043">
    <property type="protein sequence ID" value="EIM73073.1"/>
    <property type="molecule type" value="Genomic_DNA"/>
</dbReference>
<accession>I5BU21</accession>
<reference evidence="4 5" key="1">
    <citation type="journal article" date="2012" name="J. Bacteriol.">
        <title>Genome Sequence of Nitratireductor aquibiodomus Strain RA22.</title>
        <authorList>
            <person name="Singh A."/>
            <person name="Jangir P.K."/>
            <person name="Kumari C."/>
            <person name="Sharma R."/>
        </authorList>
    </citation>
    <scope>NUCLEOTIDE SEQUENCE [LARGE SCALE GENOMIC DNA]</scope>
    <source>
        <strain evidence="4 5">RA22</strain>
    </source>
</reference>
<feature type="transmembrane region" description="Helical" evidence="2">
    <location>
        <begin position="35"/>
        <end position="53"/>
    </location>
</feature>
<dbReference type="GO" id="GO:0006629">
    <property type="term" value="P:lipid metabolic process"/>
    <property type="evidence" value="ECO:0007669"/>
    <property type="project" value="InterPro"/>
</dbReference>
<proteinExistence type="predicted"/>
<comment type="caution">
    <text evidence="4">The sequence shown here is derived from an EMBL/GenBank/DDBJ whole genome shotgun (WGS) entry which is preliminary data.</text>
</comment>
<dbReference type="CDD" id="cd03509">
    <property type="entry name" value="DesA_FADS-like"/>
    <property type="match status" value="1"/>
</dbReference>
<dbReference type="InterPro" id="IPR005804">
    <property type="entry name" value="FA_desaturase_dom"/>
</dbReference>
<evidence type="ECO:0000259" key="3">
    <source>
        <dbReference type="Pfam" id="PF00487"/>
    </source>
</evidence>
<keyword evidence="2" id="KW-1133">Transmembrane helix</keyword>